<evidence type="ECO:0000313" key="3">
    <source>
        <dbReference type="Proteomes" id="UP000198304"/>
    </source>
</evidence>
<dbReference type="PANTHER" id="PTHR35867">
    <property type="entry name" value="PROTEIN RSEC"/>
    <property type="match status" value="1"/>
</dbReference>
<dbReference type="InterPro" id="IPR026268">
    <property type="entry name" value="RseC"/>
</dbReference>
<name>A0A239DM73_9FIRM</name>
<keyword evidence="1" id="KW-1133">Transmembrane helix</keyword>
<dbReference type="Proteomes" id="UP000198304">
    <property type="component" value="Unassembled WGS sequence"/>
</dbReference>
<sequence length="146" mass="16135">MKQCGVVTLVKDKTAKVLMQRHSSCGSCNACKMGQEDMKMEIEAINDANAKLGERVEVDMEGQSVLTAAFIVYVIPLLALVIGVLLATTILPNLGVNENMELYAALIGFTLMFFSFIGIRKKENVIKNSRKFTPVIVEVIDHEEKI</sequence>
<dbReference type="PANTHER" id="PTHR35867:SF1">
    <property type="entry name" value="PROTEIN RSEC"/>
    <property type="match status" value="1"/>
</dbReference>
<feature type="transmembrane region" description="Helical" evidence="1">
    <location>
        <begin position="102"/>
        <end position="119"/>
    </location>
</feature>
<organism evidence="2 3">
    <name type="scientific">Anaerovirgula multivorans</name>
    <dbReference type="NCBI Taxonomy" id="312168"/>
    <lineage>
        <taxon>Bacteria</taxon>
        <taxon>Bacillati</taxon>
        <taxon>Bacillota</taxon>
        <taxon>Clostridia</taxon>
        <taxon>Peptostreptococcales</taxon>
        <taxon>Natronincolaceae</taxon>
        <taxon>Anaerovirgula</taxon>
    </lineage>
</organism>
<evidence type="ECO:0000256" key="1">
    <source>
        <dbReference type="SAM" id="Phobius"/>
    </source>
</evidence>
<dbReference type="OrthoDB" id="307768at2"/>
<dbReference type="PIRSF" id="PIRSF004923">
    <property type="entry name" value="RseC"/>
    <property type="match status" value="1"/>
</dbReference>
<feature type="transmembrane region" description="Helical" evidence="1">
    <location>
        <begin position="65"/>
        <end position="90"/>
    </location>
</feature>
<reference evidence="2 3" key="1">
    <citation type="submission" date="2017-06" db="EMBL/GenBank/DDBJ databases">
        <authorList>
            <person name="Kim H.J."/>
            <person name="Triplett B.A."/>
        </authorList>
    </citation>
    <scope>NUCLEOTIDE SEQUENCE [LARGE SCALE GENOMIC DNA]</scope>
    <source>
        <strain evidence="2 3">SCA</strain>
    </source>
</reference>
<accession>A0A239DM73</accession>
<keyword evidence="1" id="KW-0812">Transmembrane</keyword>
<proteinExistence type="predicted"/>
<dbReference type="Pfam" id="PF04246">
    <property type="entry name" value="RseC_MucC"/>
    <property type="match status" value="1"/>
</dbReference>
<dbReference type="RefSeq" id="WP_089282727.1">
    <property type="nucleotide sequence ID" value="NZ_FZOJ01000008.1"/>
</dbReference>
<dbReference type="InterPro" id="IPR007359">
    <property type="entry name" value="SigmaE_reg_RseC_MucC"/>
</dbReference>
<keyword evidence="3" id="KW-1185">Reference proteome</keyword>
<dbReference type="AlphaFoldDB" id="A0A239DM73"/>
<dbReference type="EMBL" id="FZOJ01000008">
    <property type="protein sequence ID" value="SNS33586.1"/>
    <property type="molecule type" value="Genomic_DNA"/>
</dbReference>
<protein>
    <submittedName>
        <fullName evidence="2">Positive regulator of sigma(E), RseC/MucC</fullName>
    </submittedName>
</protein>
<gene>
    <name evidence="2" type="ORF">SAMN05446037_100843</name>
</gene>
<evidence type="ECO:0000313" key="2">
    <source>
        <dbReference type="EMBL" id="SNS33586.1"/>
    </source>
</evidence>
<keyword evidence="1" id="KW-0472">Membrane</keyword>